<accession>A0ABU2ZLP1</accession>
<gene>
    <name evidence="2" type="ORF">RM533_09870</name>
</gene>
<comment type="caution">
    <text evidence="2">The sequence shown here is derived from an EMBL/GenBank/DDBJ whole genome shotgun (WGS) entry which is preliminary data.</text>
</comment>
<keyword evidence="3" id="KW-1185">Reference proteome</keyword>
<evidence type="ECO:0000256" key="1">
    <source>
        <dbReference type="SAM" id="MobiDB-lite"/>
    </source>
</evidence>
<dbReference type="RefSeq" id="WP_311341074.1">
    <property type="nucleotide sequence ID" value="NZ_JAVRHS010000008.1"/>
</dbReference>
<evidence type="ECO:0000313" key="3">
    <source>
        <dbReference type="Proteomes" id="UP001259803"/>
    </source>
</evidence>
<dbReference type="EMBL" id="JAVRHS010000008">
    <property type="protein sequence ID" value="MDT0576494.1"/>
    <property type="molecule type" value="Genomic_DNA"/>
</dbReference>
<organism evidence="2 3">
    <name type="scientific">Croceicoccus esteveae</name>
    <dbReference type="NCBI Taxonomy" id="3075597"/>
    <lineage>
        <taxon>Bacteria</taxon>
        <taxon>Pseudomonadati</taxon>
        <taxon>Pseudomonadota</taxon>
        <taxon>Alphaproteobacteria</taxon>
        <taxon>Sphingomonadales</taxon>
        <taxon>Erythrobacteraceae</taxon>
        <taxon>Croceicoccus</taxon>
    </lineage>
</organism>
<sequence length="233" mass="26926">MGRNERYGAGYEIQNAEKLFLQSVTDNAPDYKYVALAIGVRPARPPAWAMLACIELRQREEVTAARGSLTDVPFILDELIRFYLRKQREFENRPEYVSDDLDNYSLPPLRSAILHVLQENGLRGAEGGTADDNWHRDIRNAWDWEQERDFIVDADPACEMRLDGFLKSKGKRVPIKTTSRIQRVLMQAMAQENDDPVDLHYWAWITKQAVEHGNIERQRPPKPDAEETSDNLE</sequence>
<protein>
    <submittedName>
        <fullName evidence="2">Uncharacterized protein</fullName>
    </submittedName>
</protein>
<feature type="region of interest" description="Disordered" evidence="1">
    <location>
        <begin position="213"/>
        <end position="233"/>
    </location>
</feature>
<proteinExistence type="predicted"/>
<feature type="compositionally biased region" description="Basic and acidic residues" evidence="1">
    <location>
        <begin position="213"/>
        <end position="225"/>
    </location>
</feature>
<dbReference type="Proteomes" id="UP001259803">
    <property type="component" value="Unassembled WGS sequence"/>
</dbReference>
<name>A0ABU2ZLP1_9SPHN</name>
<reference evidence="2 3" key="1">
    <citation type="submission" date="2023-09" db="EMBL/GenBank/DDBJ databases">
        <authorList>
            <person name="Rey-Velasco X."/>
        </authorList>
    </citation>
    <scope>NUCLEOTIDE SEQUENCE [LARGE SCALE GENOMIC DNA]</scope>
    <source>
        <strain evidence="2 3">F390</strain>
    </source>
</reference>
<evidence type="ECO:0000313" key="2">
    <source>
        <dbReference type="EMBL" id="MDT0576494.1"/>
    </source>
</evidence>